<evidence type="ECO:0000256" key="1">
    <source>
        <dbReference type="SAM" id="MobiDB-lite"/>
    </source>
</evidence>
<evidence type="ECO:0000313" key="2">
    <source>
        <dbReference type="EMBL" id="AKF07280.1"/>
    </source>
</evidence>
<dbReference type="RefSeq" id="WP_157069266.1">
    <property type="nucleotide sequence ID" value="NZ_CP011125.1"/>
</dbReference>
<dbReference type="AlphaFoldDB" id="A0A0F6W4K7"/>
<dbReference type="KEGG" id="samy:DB32_004429"/>
<gene>
    <name evidence="2" type="ORF">DB32_004429</name>
</gene>
<feature type="region of interest" description="Disordered" evidence="1">
    <location>
        <begin position="33"/>
        <end position="54"/>
    </location>
</feature>
<accession>A0A0F6W4K7</accession>
<reference evidence="2 3" key="1">
    <citation type="submission" date="2015-03" db="EMBL/GenBank/DDBJ databases">
        <title>Genome assembly of Sandaracinus amylolyticus DSM 53668.</title>
        <authorList>
            <person name="Sharma G."/>
            <person name="Subramanian S."/>
        </authorList>
    </citation>
    <scope>NUCLEOTIDE SEQUENCE [LARGE SCALE GENOMIC DNA]</scope>
    <source>
        <strain evidence="2 3">DSM 53668</strain>
    </source>
</reference>
<protein>
    <submittedName>
        <fullName evidence="2">Uncharacterized protein</fullName>
    </submittedName>
</protein>
<name>A0A0F6W4K7_9BACT</name>
<dbReference type="Proteomes" id="UP000034883">
    <property type="component" value="Chromosome"/>
</dbReference>
<keyword evidence="3" id="KW-1185">Reference proteome</keyword>
<evidence type="ECO:0000313" key="3">
    <source>
        <dbReference type="Proteomes" id="UP000034883"/>
    </source>
</evidence>
<dbReference type="PROSITE" id="PS51257">
    <property type="entry name" value="PROKAR_LIPOPROTEIN"/>
    <property type="match status" value="1"/>
</dbReference>
<dbReference type="STRING" id="927083.DB32_004429"/>
<organism evidence="2 3">
    <name type="scientific">Sandaracinus amylolyticus</name>
    <dbReference type="NCBI Taxonomy" id="927083"/>
    <lineage>
        <taxon>Bacteria</taxon>
        <taxon>Pseudomonadati</taxon>
        <taxon>Myxococcota</taxon>
        <taxon>Polyangia</taxon>
        <taxon>Polyangiales</taxon>
        <taxon>Sandaracinaceae</taxon>
        <taxon>Sandaracinus</taxon>
    </lineage>
</organism>
<sequence length="441" mass="44870">MDQRSSRARRALGFIAAALAIIACDDARPAVGDVADGGPSTDAAMGSEDAATPEEAPGLAVYPVRPVAIVDTRAEAAPCGAHAALDATHSRIDVSLDACAGLELPPGAAAIAATLTLVPREPGATIEVRAGAPQSISSQPVMRAGPHDAWTSGLLTMLGASRTLRIESSNGAAADVIVELTAVLAPPGPGARGVRFLERPVRLYTARWDEAGVWHGPTSADVDERLALNEIAEEPLGALPGDVVGLIGVAHVGPDGLCDEGAFVSLGPARAEGDTRGLARIATCAPESTFPSRASTAFVIGASASQQLVLRAERADALVYLDVAAYLVPYREGDALYHPLASRIGAEIELGVAPRQVASSLAAGAIAASGRISAWSAGRGSLAAGAEPTTDAPSGPHTTLELRDGTSTTAFTTRLDANGAFVLEADVEARLALAVDAYWAP</sequence>
<dbReference type="EMBL" id="CP011125">
    <property type="protein sequence ID" value="AKF07280.1"/>
    <property type="molecule type" value="Genomic_DNA"/>
</dbReference>
<proteinExistence type="predicted"/>